<dbReference type="AlphaFoldDB" id="Q0SC80"/>
<feature type="transmembrane region" description="Helical" evidence="9">
    <location>
        <begin position="34"/>
        <end position="51"/>
    </location>
</feature>
<comment type="subcellular location">
    <subcellularLocation>
        <location evidence="1">Cell membrane</location>
        <topology evidence="1">Multi-pass membrane protein</topology>
    </subcellularLocation>
</comment>
<dbReference type="RefSeq" id="WP_011595721.1">
    <property type="nucleotide sequence ID" value="NC_008268.1"/>
</dbReference>
<keyword evidence="6 9" id="KW-0472">Membrane</keyword>
<evidence type="ECO:0000256" key="2">
    <source>
        <dbReference type="ARBA" id="ARBA00022475"/>
    </source>
</evidence>
<keyword evidence="2" id="KW-1003">Cell membrane</keyword>
<protein>
    <submittedName>
        <fullName evidence="10">Uncharacterized protein</fullName>
    </submittedName>
</protein>
<name>Q0SC80_RHOJR</name>
<dbReference type="GO" id="GO:0005886">
    <property type="term" value="C:plasma membrane"/>
    <property type="evidence" value="ECO:0007669"/>
    <property type="project" value="UniProtKB-SubCell"/>
</dbReference>
<evidence type="ECO:0000256" key="3">
    <source>
        <dbReference type="ARBA" id="ARBA00022679"/>
    </source>
</evidence>
<dbReference type="GO" id="GO:0016758">
    <property type="term" value="F:hexosyltransferase activity"/>
    <property type="evidence" value="ECO:0007669"/>
    <property type="project" value="InterPro"/>
</dbReference>
<evidence type="ECO:0000256" key="1">
    <source>
        <dbReference type="ARBA" id="ARBA00004651"/>
    </source>
</evidence>
<dbReference type="eggNOG" id="COG5650">
    <property type="taxonomic scope" value="Bacteria"/>
</dbReference>
<sequence length="181" mass="19574">MSIGTAAGAFCTACRSTAVPSRSVCRRILGYRTTPYLLLVTALTTVTCTFVEPVRTTLFHGQINLVLMLWVLWDFSRPERSILRGVGIGLGAAIKPTPAFFVVVLLALRHPARPESAGPDIGRDGPAGTGTVGSVVAERVTACCSVPFTHRQEYPGKYTPPCTSRNPHRPESDRHERSPAE</sequence>
<dbReference type="HOGENOM" id="CLU_1487948_0_0_11"/>
<feature type="compositionally biased region" description="Basic and acidic residues" evidence="8">
    <location>
        <begin position="168"/>
        <end position="181"/>
    </location>
</feature>
<keyword evidence="5 9" id="KW-1133">Transmembrane helix</keyword>
<keyword evidence="4 9" id="KW-0812">Transmembrane</keyword>
<evidence type="ECO:0000256" key="7">
    <source>
        <dbReference type="ARBA" id="ARBA00024033"/>
    </source>
</evidence>
<comment type="similarity">
    <text evidence="7">Belongs to the glycosyltransferase 87 family.</text>
</comment>
<dbReference type="Pfam" id="PF09594">
    <property type="entry name" value="GT87"/>
    <property type="match status" value="1"/>
</dbReference>
<evidence type="ECO:0000256" key="9">
    <source>
        <dbReference type="SAM" id="Phobius"/>
    </source>
</evidence>
<dbReference type="InterPro" id="IPR018584">
    <property type="entry name" value="GT87"/>
</dbReference>
<evidence type="ECO:0000256" key="6">
    <source>
        <dbReference type="ARBA" id="ARBA00023136"/>
    </source>
</evidence>
<proteinExistence type="inferred from homology"/>
<feature type="region of interest" description="Disordered" evidence="8">
    <location>
        <begin position="154"/>
        <end position="181"/>
    </location>
</feature>
<feature type="transmembrane region" description="Helical" evidence="9">
    <location>
        <begin position="58"/>
        <end position="76"/>
    </location>
</feature>
<gene>
    <name evidence="10" type="ordered locus">RHA1_ro03053</name>
</gene>
<keyword evidence="3" id="KW-0808">Transferase</keyword>
<dbReference type="KEGG" id="rha:RHA1_ro03053"/>
<evidence type="ECO:0000313" key="11">
    <source>
        <dbReference type="Proteomes" id="UP000008710"/>
    </source>
</evidence>
<accession>Q0SC80</accession>
<evidence type="ECO:0000313" key="10">
    <source>
        <dbReference type="EMBL" id="ABG94856.1"/>
    </source>
</evidence>
<feature type="transmembrane region" description="Helical" evidence="9">
    <location>
        <begin position="82"/>
        <end position="108"/>
    </location>
</feature>
<evidence type="ECO:0000256" key="8">
    <source>
        <dbReference type="SAM" id="MobiDB-lite"/>
    </source>
</evidence>
<evidence type="ECO:0000256" key="5">
    <source>
        <dbReference type="ARBA" id="ARBA00022989"/>
    </source>
</evidence>
<dbReference type="Proteomes" id="UP000008710">
    <property type="component" value="Chromosome"/>
</dbReference>
<dbReference type="EMBL" id="CP000431">
    <property type="protein sequence ID" value="ABG94856.1"/>
    <property type="molecule type" value="Genomic_DNA"/>
</dbReference>
<evidence type="ECO:0000256" key="4">
    <source>
        <dbReference type="ARBA" id="ARBA00022692"/>
    </source>
</evidence>
<organism evidence="10 11">
    <name type="scientific">Rhodococcus jostii (strain RHA1)</name>
    <dbReference type="NCBI Taxonomy" id="101510"/>
    <lineage>
        <taxon>Bacteria</taxon>
        <taxon>Bacillati</taxon>
        <taxon>Actinomycetota</taxon>
        <taxon>Actinomycetes</taxon>
        <taxon>Mycobacteriales</taxon>
        <taxon>Nocardiaceae</taxon>
        <taxon>Rhodococcus</taxon>
    </lineage>
</organism>
<reference evidence="11" key="1">
    <citation type="journal article" date="2006" name="Proc. Natl. Acad. Sci. U.S.A.">
        <title>The complete genome of Rhodococcus sp. RHA1 provides insights into a catabolic powerhouse.</title>
        <authorList>
            <person name="McLeod M.P."/>
            <person name="Warren R.L."/>
            <person name="Hsiao W.W.L."/>
            <person name="Araki N."/>
            <person name="Myhre M."/>
            <person name="Fernandes C."/>
            <person name="Miyazawa D."/>
            <person name="Wong W."/>
            <person name="Lillquist A.L."/>
            <person name="Wang D."/>
            <person name="Dosanjh M."/>
            <person name="Hara H."/>
            <person name="Petrescu A."/>
            <person name="Morin R.D."/>
            <person name="Yang G."/>
            <person name="Stott J.M."/>
            <person name="Schein J.E."/>
            <person name="Shin H."/>
            <person name="Smailus D."/>
            <person name="Siddiqui A.S."/>
            <person name="Marra M.A."/>
            <person name="Jones S.J.M."/>
            <person name="Holt R."/>
            <person name="Brinkman F.S.L."/>
            <person name="Miyauchi K."/>
            <person name="Fukuda M."/>
            <person name="Davies J.E."/>
            <person name="Mohn W.W."/>
            <person name="Eltis L.D."/>
        </authorList>
    </citation>
    <scope>NUCLEOTIDE SEQUENCE [LARGE SCALE GENOMIC DNA]</scope>
    <source>
        <strain evidence="11">RHA1</strain>
    </source>
</reference>